<accession>A0ABY8CZ28</accession>
<proteinExistence type="predicted"/>
<sequence length="73" mass="8810">MPVLQASATLESSVIRRVKYDIPHRTLSIWFVGRRGAYRYYDVPKRVYEELTEADSPGRYFNEHIRDRYEFTH</sequence>
<gene>
    <name evidence="2" type="ORF">PYH38_002722</name>
</gene>
<organism evidence="2 3">
    <name type="scientific">Sinorhizobium numidicum</name>
    <dbReference type="NCBI Taxonomy" id="680248"/>
    <lineage>
        <taxon>Bacteria</taxon>
        <taxon>Pseudomonadati</taxon>
        <taxon>Pseudomonadota</taxon>
        <taxon>Alphaproteobacteria</taxon>
        <taxon>Hyphomicrobiales</taxon>
        <taxon>Rhizobiaceae</taxon>
        <taxon>Sinorhizobium/Ensifer group</taxon>
        <taxon>Sinorhizobium</taxon>
    </lineage>
</organism>
<evidence type="ECO:0000313" key="2">
    <source>
        <dbReference type="EMBL" id="WEX83899.1"/>
    </source>
</evidence>
<dbReference type="RefSeq" id="WP_280734776.1">
    <property type="nucleotide sequence ID" value="NZ_CP120368.1"/>
</dbReference>
<keyword evidence="3" id="KW-1185">Reference proteome</keyword>
<evidence type="ECO:0000313" key="3">
    <source>
        <dbReference type="Proteomes" id="UP001235547"/>
    </source>
</evidence>
<evidence type="ECO:0000259" key="1">
    <source>
        <dbReference type="Pfam" id="PF13619"/>
    </source>
</evidence>
<feature type="domain" description="KTSC" evidence="1">
    <location>
        <begin position="11"/>
        <end position="69"/>
    </location>
</feature>
<dbReference type="EMBL" id="CP120371">
    <property type="protein sequence ID" value="WEX83899.1"/>
    <property type="molecule type" value="Genomic_DNA"/>
</dbReference>
<dbReference type="Pfam" id="PF13619">
    <property type="entry name" value="KTSC"/>
    <property type="match status" value="1"/>
</dbReference>
<name>A0ABY8CZ28_9HYPH</name>
<dbReference type="Proteomes" id="UP001235547">
    <property type="component" value="Chromosome 1"/>
</dbReference>
<dbReference type="InterPro" id="IPR025309">
    <property type="entry name" value="KTSC_dom"/>
</dbReference>
<protein>
    <submittedName>
        <fullName evidence="2">KTSC domain-containing protein</fullName>
    </submittedName>
</protein>
<reference evidence="2 3" key="1">
    <citation type="submission" date="2023-03" db="EMBL/GenBank/DDBJ databases">
        <authorList>
            <person name="Kaur S."/>
            <person name="Espinosa-Saiz D."/>
            <person name="Velazquez E."/>
            <person name="Menendez E."/>
            <person name="diCenzo G.C."/>
        </authorList>
    </citation>
    <scope>NUCLEOTIDE SEQUENCE [LARGE SCALE GENOMIC DNA]</scope>
    <source>
        <strain evidence="2 3">LMG 27395</strain>
    </source>
</reference>